<dbReference type="Proteomes" id="UP001501821">
    <property type="component" value="Unassembled WGS sequence"/>
</dbReference>
<sequence length="367" mass="40149">MSLLLMTGLPGFLGSALLPRLLERRPGADALCLVQPQHEALAKARLADLEEVHPHLRHRVRLVRGDIRLPGLRAGAHRPGASAGELKRVTEVWHLAAVYDLAVGEFAARAVNVDGTRHVLEACARLPRLERLHHVSTCYVSGRYAGEFTEDALDEGQEFRNPYEETKFEAELLVRKAMADGLPATIYRPGVVVGDATTGATQKYDGPYFLASFLRRQPTVAVVPRVADPDQVRFCLVPRDFVIDAMDRLSVLDESLGRTYALTDPAPPTMRELVDTFAHHLGKRVLWVPLPLGVARAVVDRVPGMERLLGLPAEALDYSASPTTYSTTHATTDLAGTGLSCPPFHAYADRLLDYMLAHAEVGSAAMT</sequence>
<keyword evidence="3" id="KW-1185">Reference proteome</keyword>
<organism evidence="2 3">
    <name type="scientific">Nocardioides panacisoli</name>
    <dbReference type="NCBI Taxonomy" id="627624"/>
    <lineage>
        <taxon>Bacteria</taxon>
        <taxon>Bacillati</taxon>
        <taxon>Actinomycetota</taxon>
        <taxon>Actinomycetes</taxon>
        <taxon>Propionibacteriales</taxon>
        <taxon>Nocardioidaceae</taxon>
        <taxon>Nocardioides</taxon>
    </lineage>
</organism>
<dbReference type="InterPro" id="IPR013120">
    <property type="entry name" value="FAR_NAD-bd"/>
</dbReference>
<evidence type="ECO:0000259" key="1">
    <source>
        <dbReference type="Pfam" id="PF07993"/>
    </source>
</evidence>
<accession>A0ABP7IV62</accession>
<feature type="domain" description="Thioester reductase (TE)" evidence="1">
    <location>
        <begin position="7"/>
        <end position="246"/>
    </location>
</feature>
<proteinExistence type="predicted"/>
<dbReference type="Pfam" id="PF07993">
    <property type="entry name" value="NAD_binding_4"/>
    <property type="match status" value="1"/>
</dbReference>
<dbReference type="CDD" id="cd05263">
    <property type="entry name" value="MupV_like_SDR_e"/>
    <property type="match status" value="1"/>
</dbReference>
<evidence type="ECO:0000313" key="2">
    <source>
        <dbReference type="EMBL" id="GAA3827804.1"/>
    </source>
</evidence>
<name>A0ABP7IV62_9ACTN</name>
<gene>
    <name evidence="2" type="ORF">GCM10022242_31500</name>
</gene>
<protein>
    <submittedName>
        <fullName evidence="2">SDR family oxidoreductase</fullName>
    </submittedName>
</protein>
<dbReference type="Gene3D" id="3.40.50.720">
    <property type="entry name" value="NAD(P)-binding Rossmann-like Domain"/>
    <property type="match status" value="1"/>
</dbReference>
<evidence type="ECO:0000313" key="3">
    <source>
        <dbReference type="Proteomes" id="UP001501821"/>
    </source>
</evidence>
<comment type="caution">
    <text evidence="2">The sequence shown here is derived from an EMBL/GenBank/DDBJ whole genome shotgun (WGS) entry which is preliminary data.</text>
</comment>
<reference evidence="3" key="1">
    <citation type="journal article" date="2019" name="Int. J. Syst. Evol. Microbiol.">
        <title>The Global Catalogue of Microorganisms (GCM) 10K type strain sequencing project: providing services to taxonomists for standard genome sequencing and annotation.</title>
        <authorList>
            <consortium name="The Broad Institute Genomics Platform"/>
            <consortium name="The Broad Institute Genome Sequencing Center for Infectious Disease"/>
            <person name="Wu L."/>
            <person name="Ma J."/>
        </authorList>
    </citation>
    <scope>NUCLEOTIDE SEQUENCE [LARGE SCALE GENOMIC DNA]</scope>
    <source>
        <strain evidence="3">JCM 16953</strain>
    </source>
</reference>
<dbReference type="InterPro" id="IPR036291">
    <property type="entry name" value="NAD(P)-bd_dom_sf"/>
</dbReference>
<dbReference type="EMBL" id="BAABAH010000012">
    <property type="protein sequence ID" value="GAA3827804.1"/>
    <property type="molecule type" value="Genomic_DNA"/>
</dbReference>
<dbReference type="RefSeq" id="WP_344777151.1">
    <property type="nucleotide sequence ID" value="NZ_BAABAH010000012.1"/>
</dbReference>
<dbReference type="InterPro" id="IPR050177">
    <property type="entry name" value="Lipid_A_modif_metabolic_enz"/>
</dbReference>
<dbReference type="PANTHER" id="PTHR43245">
    <property type="entry name" value="BIFUNCTIONAL POLYMYXIN RESISTANCE PROTEIN ARNA"/>
    <property type="match status" value="1"/>
</dbReference>
<dbReference type="SUPFAM" id="SSF51735">
    <property type="entry name" value="NAD(P)-binding Rossmann-fold domains"/>
    <property type="match status" value="1"/>
</dbReference>